<accession>A0A830GWT0</accession>
<dbReference type="RefSeq" id="WP_188596828.1">
    <property type="nucleotide sequence ID" value="NZ_BMNL01000003.1"/>
</dbReference>
<sequence length="85" mass="9802">MQKANEEQQPLRFLNKMLNKQVVVKLKTGKMLRGSLNSFDYCMNIVVNDAEELDYHNDQVMVKYGKVLIRGNQVLYIAARDLLVG</sequence>
<dbReference type="PROSITE" id="PS52002">
    <property type="entry name" value="SM"/>
    <property type="match status" value="1"/>
</dbReference>
<dbReference type="Pfam" id="PF01423">
    <property type="entry name" value="LSM"/>
    <property type="match status" value="1"/>
</dbReference>
<dbReference type="SUPFAM" id="SSF50182">
    <property type="entry name" value="Sm-like ribonucleoproteins"/>
    <property type="match status" value="1"/>
</dbReference>
<dbReference type="PANTHER" id="PTHR11021">
    <property type="entry name" value="SMALL NUCLEAR RIBONUCLEOPROTEIN F SNRNP-F"/>
    <property type="match status" value="1"/>
</dbReference>
<feature type="domain" description="Sm" evidence="2">
    <location>
        <begin position="9"/>
        <end position="83"/>
    </location>
</feature>
<dbReference type="OrthoDB" id="371816at2157"/>
<dbReference type="InterPro" id="IPR010920">
    <property type="entry name" value="LSM_dom_sf"/>
</dbReference>
<dbReference type="Gene3D" id="2.30.30.100">
    <property type="match status" value="1"/>
</dbReference>
<organism evidence="3 4">
    <name type="scientific">Thermocladium modestius</name>
    <dbReference type="NCBI Taxonomy" id="62609"/>
    <lineage>
        <taxon>Archaea</taxon>
        <taxon>Thermoproteota</taxon>
        <taxon>Thermoprotei</taxon>
        <taxon>Thermoproteales</taxon>
        <taxon>Thermoproteaceae</taxon>
        <taxon>Thermocladium</taxon>
    </lineage>
</organism>
<gene>
    <name evidence="3" type="ORF">GCM10007981_15660</name>
</gene>
<dbReference type="GO" id="GO:0000398">
    <property type="term" value="P:mRNA splicing, via spliceosome"/>
    <property type="evidence" value="ECO:0007669"/>
    <property type="project" value="InterPro"/>
</dbReference>
<dbReference type="EMBL" id="BMNL01000003">
    <property type="protein sequence ID" value="GGP21914.1"/>
    <property type="molecule type" value="Genomic_DNA"/>
</dbReference>
<dbReference type="PIRSF" id="PIRSF006609">
    <property type="entry name" value="snRNP_SmF"/>
    <property type="match status" value="1"/>
</dbReference>
<keyword evidence="1 3" id="KW-0687">Ribonucleoprotein</keyword>
<protein>
    <submittedName>
        <fullName evidence="3">Small nuclear ribonucleoprotein</fullName>
    </submittedName>
</protein>
<keyword evidence="4" id="KW-1185">Reference proteome</keyword>
<reference evidence="3" key="1">
    <citation type="journal article" date="2014" name="Int. J. Syst. Evol. Microbiol.">
        <title>Complete genome sequence of Corynebacterium casei LMG S-19264T (=DSM 44701T), isolated from a smear-ripened cheese.</title>
        <authorList>
            <consortium name="US DOE Joint Genome Institute (JGI-PGF)"/>
            <person name="Walter F."/>
            <person name="Albersmeier A."/>
            <person name="Kalinowski J."/>
            <person name="Ruckert C."/>
        </authorList>
    </citation>
    <scope>NUCLEOTIDE SEQUENCE</scope>
    <source>
        <strain evidence="3">JCM 10088</strain>
    </source>
</reference>
<evidence type="ECO:0000313" key="3">
    <source>
        <dbReference type="EMBL" id="GGP21914.1"/>
    </source>
</evidence>
<dbReference type="InterPro" id="IPR016487">
    <property type="entry name" value="Lsm6/sSmF"/>
</dbReference>
<dbReference type="PANTHER" id="PTHR11021:SF0">
    <property type="entry name" value="SMALL NUCLEAR RIBONUCLEOPROTEIN F"/>
    <property type="match status" value="1"/>
</dbReference>
<dbReference type="AlphaFoldDB" id="A0A830GWT0"/>
<dbReference type="InterPro" id="IPR001163">
    <property type="entry name" value="Sm_dom_euk/arc"/>
</dbReference>
<dbReference type="GO" id="GO:1990904">
    <property type="term" value="C:ribonucleoprotein complex"/>
    <property type="evidence" value="ECO:0007669"/>
    <property type="project" value="UniProtKB-KW"/>
</dbReference>
<evidence type="ECO:0000256" key="1">
    <source>
        <dbReference type="ARBA" id="ARBA00023274"/>
    </source>
</evidence>
<dbReference type="SMART" id="SM00651">
    <property type="entry name" value="Sm"/>
    <property type="match status" value="1"/>
</dbReference>
<evidence type="ECO:0000313" key="4">
    <source>
        <dbReference type="Proteomes" id="UP000610960"/>
    </source>
</evidence>
<dbReference type="InterPro" id="IPR047575">
    <property type="entry name" value="Sm"/>
</dbReference>
<dbReference type="GO" id="GO:0003723">
    <property type="term" value="F:RNA binding"/>
    <property type="evidence" value="ECO:0007669"/>
    <property type="project" value="InterPro"/>
</dbReference>
<comment type="caution">
    <text evidence="3">The sequence shown here is derived from an EMBL/GenBank/DDBJ whole genome shotgun (WGS) entry which is preliminary data.</text>
</comment>
<evidence type="ECO:0000259" key="2">
    <source>
        <dbReference type="PROSITE" id="PS52002"/>
    </source>
</evidence>
<dbReference type="Proteomes" id="UP000610960">
    <property type="component" value="Unassembled WGS sequence"/>
</dbReference>
<proteinExistence type="predicted"/>
<name>A0A830GWT0_9CREN</name>
<reference evidence="3" key="2">
    <citation type="submission" date="2020-09" db="EMBL/GenBank/DDBJ databases">
        <authorList>
            <person name="Sun Q."/>
            <person name="Ohkuma M."/>
        </authorList>
    </citation>
    <scope>NUCLEOTIDE SEQUENCE</scope>
    <source>
        <strain evidence="3">JCM 10088</strain>
    </source>
</reference>